<proteinExistence type="inferred from homology"/>
<dbReference type="PANTHER" id="PTHR24320">
    <property type="entry name" value="RETINOL DEHYDROGENASE"/>
    <property type="match status" value="1"/>
</dbReference>
<evidence type="ECO:0000313" key="5">
    <source>
        <dbReference type="Proteomes" id="UP001172673"/>
    </source>
</evidence>
<evidence type="ECO:0000313" key="4">
    <source>
        <dbReference type="EMBL" id="KAJ9607744.1"/>
    </source>
</evidence>
<evidence type="ECO:0000256" key="2">
    <source>
        <dbReference type="ARBA" id="ARBA00022857"/>
    </source>
</evidence>
<dbReference type="PRINTS" id="PR00081">
    <property type="entry name" value="GDHRDH"/>
</dbReference>
<dbReference type="Pfam" id="PF00106">
    <property type="entry name" value="adh_short"/>
    <property type="match status" value="1"/>
</dbReference>
<keyword evidence="3" id="KW-0560">Oxidoreductase</keyword>
<accession>A0AA38X6M9</accession>
<evidence type="ECO:0000256" key="1">
    <source>
        <dbReference type="ARBA" id="ARBA00006484"/>
    </source>
</evidence>
<dbReference type="PANTHER" id="PTHR24320:SF283">
    <property type="entry name" value="RETINOL DEHYDROGENASE 11"/>
    <property type="match status" value="1"/>
</dbReference>
<evidence type="ECO:0000256" key="3">
    <source>
        <dbReference type="ARBA" id="ARBA00023002"/>
    </source>
</evidence>
<sequence length="319" mass="34661">MVEFSFETTGDEVVSAFPDQVKGKIFMITGPSWESIGAETVLALAKGSPGMVILLGRDISKIQPVIDEVGKISPLTTTKFFQVHLDSLASVREAAKQILDDRDIPPIDFLINNAGIMACPYEKTKDDIERQFATNHIGHFLLTNLIMPKLLVASPNARVVNVSSYGNVLSNVLDDPNFNGDGKDYSPFISYGQSKTANVLFSVGLNERLGSKGLKAFALCPGSVPSNLRRFVTPEIMKEGVAFISGKTTMPPRKTIQQGCSTTVRAAIDPSLSAEGSIFLSDTQVTLNSKVIAPYSLDKENAERCWKLSEDLVGQSFSY</sequence>
<evidence type="ECO:0008006" key="6">
    <source>
        <dbReference type="Google" id="ProtNLM"/>
    </source>
</evidence>
<keyword evidence="2" id="KW-0521">NADP</keyword>
<gene>
    <name evidence="4" type="ORF">H2200_007822</name>
</gene>
<comment type="similarity">
    <text evidence="1">Belongs to the short-chain dehydrogenases/reductases (SDR) family.</text>
</comment>
<comment type="caution">
    <text evidence="4">The sequence shown here is derived from an EMBL/GenBank/DDBJ whole genome shotgun (WGS) entry which is preliminary data.</text>
</comment>
<keyword evidence="5" id="KW-1185">Reference proteome</keyword>
<organism evidence="4 5">
    <name type="scientific">Cladophialophora chaetospira</name>
    <dbReference type="NCBI Taxonomy" id="386627"/>
    <lineage>
        <taxon>Eukaryota</taxon>
        <taxon>Fungi</taxon>
        <taxon>Dikarya</taxon>
        <taxon>Ascomycota</taxon>
        <taxon>Pezizomycotina</taxon>
        <taxon>Eurotiomycetes</taxon>
        <taxon>Chaetothyriomycetidae</taxon>
        <taxon>Chaetothyriales</taxon>
        <taxon>Herpotrichiellaceae</taxon>
        <taxon>Cladophialophora</taxon>
    </lineage>
</organism>
<dbReference type="InterPro" id="IPR002347">
    <property type="entry name" value="SDR_fam"/>
</dbReference>
<dbReference type="GO" id="GO:0016491">
    <property type="term" value="F:oxidoreductase activity"/>
    <property type="evidence" value="ECO:0007669"/>
    <property type="project" value="UniProtKB-KW"/>
</dbReference>
<dbReference type="AlphaFoldDB" id="A0AA38X6M9"/>
<reference evidence="4" key="1">
    <citation type="submission" date="2022-10" db="EMBL/GenBank/DDBJ databases">
        <title>Culturing micro-colonial fungi from biological soil crusts in the Mojave desert and describing Neophaeococcomyces mojavensis, and introducing the new genera and species Taxawa tesnikishii.</title>
        <authorList>
            <person name="Kurbessoian T."/>
            <person name="Stajich J.E."/>
        </authorList>
    </citation>
    <scope>NUCLEOTIDE SEQUENCE</scope>
    <source>
        <strain evidence="4">TK_41</strain>
    </source>
</reference>
<dbReference type="InterPro" id="IPR036291">
    <property type="entry name" value="NAD(P)-bd_dom_sf"/>
</dbReference>
<dbReference type="Gene3D" id="3.40.50.720">
    <property type="entry name" value="NAD(P)-binding Rossmann-like Domain"/>
    <property type="match status" value="1"/>
</dbReference>
<name>A0AA38X6M9_9EURO</name>
<dbReference type="EMBL" id="JAPDRK010000011">
    <property type="protein sequence ID" value="KAJ9607744.1"/>
    <property type="molecule type" value="Genomic_DNA"/>
</dbReference>
<dbReference type="SUPFAM" id="SSF51735">
    <property type="entry name" value="NAD(P)-binding Rossmann-fold domains"/>
    <property type="match status" value="1"/>
</dbReference>
<protein>
    <recommendedName>
        <fullName evidence="6">Short-chain dehydrogenase</fullName>
    </recommendedName>
</protein>
<dbReference type="Proteomes" id="UP001172673">
    <property type="component" value="Unassembled WGS sequence"/>
</dbReference>